<evidence type="ECO:0000313" key="3">
    <source>
        <dbReference type="Proteomes" id="UP001213504"/>
    </source>
</evidence>
<evidence type="ECO:0000256" key="1">
    <source>
        <dbReference type="SAM" id="MobiDB-lite"/>
    </source>
</evidence>
<dbReference type="EMBL" id="CP121270">
    <property type="protein sequence ID" value="WFP23978.1"/>
    <property type="molecule type" value="Genomic_DNA"/>
</dbReference>
<dbReference type="AlphaFoldDB" id="A0AAX3T505"/>
<feature type="compositionally biased region" description="Basic and acidic residues" evidence="1">
    <location>
        <begin position="114"/>
        <end position="124"/>
    </location>
</feature>
<dbReference type="RefSeq" id="WP_165629717.1">
    <property type="nucleotide sequence ID" value="NZ_CBDRMI010000007.1"/>
</dbReference>
<sequence length="226" mass="24447">MDHAQLTPIQSAALFVLLAESRELSNPELKEFGAALDKPARNHLNALGLVDSRLGARRAYFHTLTDSGWAWCAAELTSEPPKRSTAPTKAMYAVLAGLARYLDDEDLRLHEVFGRPRRPTHEEPGTPIATATSDPASSTVDPRDQIAAAYRARAVTAGDFVLVTDLRADLPGMSDEVFDATMVEFQRAPGVSLIPQEDQALLTPADRAAAVTVGTQPCHLFAIEES</sequence>
<reference evidence="2" key="1">
    <citation type="submission" date="2023-04" db="EMBL/GenBank/DDBJ databases">
        <title>Complete genome sequence of a phthalic acid esters degrading bacterial strain.</title>
        <authorList>
            <person name="Weng L."/>
            <person name="Jia Y."/>
            <person name="Ren L."/>
        </authorList>
    </citation>
    <scope>NUCLEOTIDE SEQUENCE</scope>
    <source>
        <strain evidence="2">RL-LY01</strain>
    </source>
</reference>
<evidence type="ECO:0000313" key="2">
    <source>
        <dbReference type="EMBL" id="WFP23978.1"/>
    </source>
</evidence>
<accession>A0AAX3T505</accession>
<protein>
    <submittedName>
        <fullName evidence="2">MarR family transcriptional regulator</fullName>
    </submittedName>
</protein>
<organism evidence="2 3">
    <name type="scientific">Gordonia hongkongensis</name>
    <dbReference type="NCBI Taxonomy" id="1701090"/>
    <lineage>
        <taxon>Bacteria</taxon>
        <taxon>Bacillati</taxon>
        <taxon>Actinomycetota</taxon>
        <taxon>Actinomycetes</taxon>
        <taxon>Mycobacteriales</taxon>
        <taxon>Gordoniaceae</taxon>
        <taxon>Gordonia</taxon>
    </lineage>
</organism>
<dbReference type="Proteomes" id="UP001213504">
    <property type="component" value="Chromosome"/>
</dbReference>
<proteinExistence type="predicted"/>
<name>A0AAX3T505_9ACTN</name>
<feature type="region of interest" description="Disordered" evidence="1">
    <location>
        <begin position="114"/>
        <end position="141"/>
    </location>
</feature>
<gene>
    <name evidence="2" type="ORF">P9A14_17830</name>
</gene>
<feature type="compositionally biased region" description="Polar residues" evidence="1">
    <location>
        <begin position="129"/>
        <end position="140"/>
    </location>
</feature>